<evidence type="ECO:0000259" key="1">
    <source>
        <dbReference type="PROSITE" id="PS50914"/>
    </source>
</evidence>
<dbReference type="EMBL" id="RZIJ01000006">
    <property type="protein sequence ID" value="RUQ72808.1"/>
    <property type="molecule type" value="Genomic_DNA"/>
</dbReference>
<organism evidence="2 3">
    <name type="scientific">Azospirillum doebereinerae</name>
    <dbReference type="NCBI Taxonomy" id="92933"/>
    <lineage>
        <taxon>Bacteria</taxon>
        <taxon>Pseudomonadati</taxon>
        <taxon>Pseudomonadota</taxon>
        <taxon>Alphaproteobacteria</taxon>
        <taxon>Rhodospirillales</taxon>
        <taxon>Azospirillaceae</taxon>
        <taxon>Azospirillum</taxon>
    </lineage>
</organism>
<proteinExistence type="predicted"/>
<accession>A0A433JAA5</accession>
<dbReference type="Pfam" id="PF04972">
    <property type="entry name" value="BON"/>
    <property type="match status" value="3"/>
</dbReference>
<gene>
    <name evidence="2" type="ORF">EJ913_09560</name>
</gene>
<comment type="caution">
    <text evidence="2">The sequence shown here is derived from an EMBL/GenBank/DDBJ whole genome shotgun (WGS) entry which is preliminary data.</text>
</comment>
<dbReference type="RefSeq" id="WP_126997161.1">
    <property type="nucleotide sequence ID" value="NZ_CP173190.1"/>
</dbReference>
<keyword evidence="3" id="KW-1185">Reference proteome</keyword>
<dbReference type="InterPro" id="IPR007055">
    <property type="entry name" value="BON_dom"/>
</dbReference>
<dbReference type="AlphaFoldDB" id="A0A433JAA5"/>
<feature type="domain" description="BON" evidence="1">
    <location>
        <begin position="2"/>
        <end position="70"/>
    </location>
</feature>
<dbReference type="PANTHER" id="PTHR34606">
    <property type="entry name" value="BON DOMAIN-CONTAINING PROTEIN"/>
    <property type="match status" value="1"/>
</dbReference>
<protein>
    <submittedName>
        <fullName evidence="2">BON domain-containing protein</fullName>
    </submittedName>
</protein>
<evidence type="ECO:0000313" key="3">
    <source>
        <dbReference type="Proteomes" id="UP000280346"/>
    </source>
</evidence>
<dbReference type="InterPro" id="IPR051686">
    <property type="entry name" value="Lipoprotein_DolP"/>
</dbReference>
<feature type="domain" description="BON" evidence="1">
    <location>
        <begin position="77"/>
        <end position="145"/>
    </location>
</feature>
<name>A0A433JAA5_9PROT</name>
<sequence length="215" mass="23538">MTDLSLRQLILDELEFEPSINAANIGVAVNDGVATLTGHVATYAEKIAVETAVRRVKGVRGIAQEMEVRYPRSNRTSDEDIAKRALNLLSWDVLVPKDSVQVKVQDGLITLTGTVEWQFQKKAAGDAVHRLDSIKGIFNQIAVKPHASSADVKNRIEDALKRNAEVESEGIRVKVDGDKVILEGKVRAWYERQVAESAAWSAPGVNVVDDRLGVA</sequence>
<reference evidence="2 3" key="1">
    <citation type="submission" date="2018-12" db="EMBL/GenBank/DDBJ databases">
        <authorList>
            <person name="Yang Y."/>
        </authorList>
    </citation>
    <scope>NUCLEOTIDE SEQUENCE [LARGE SCALE GENOMIC DNA]</scope>
    <source>
        <strain evidence="2 3">GSF71</strain>
    </source>
</reference>
<dbReference type="PROSITE" id="PS50914">
    <property type="entry name" value="BON"/>
    <property type="match status" value="3"/>
</dbReference>
<evidence type="ECO:0000313" key="2">
    <source>
        <dbReference type="EMBL" id="RUQ72808.1"/>
    </source>
</evidence>
<dbReference type="Proteomes" id="UP000280346">
    <property type="component" value="Unassembled WGS sequence"/>
</dbReference>
<dbReference type="OrthoDB" id="7350903at2"/>
<dbReference type="SMART" id="SM00749">
    <property type="entry name" value="BON"/>
    <property type="match status" value="3"/>
</dbReference>
<feature type="domain" description="BON" evidence="1">
    <location>
        <begin position="148"/>
        <end position="215"/>
    </location>
</feature>
<dbReference type="PANTHER" id="PTHR34606:SF15">
    <property type="entry name" value="BON DOMAIN-CONTAINING PROTEIN"/>
    <property type="match status" value="1"/>
</dbReference>
<dbReference type="Gene3D" id="3.30.1340.30">
    <property type="match status" value="3"/>
</dbReference>
<dbReference type="InterPro" id="IPR014004">
    <property type="entry name" value="Transpt-assoc_nodulatn_dom_bac"/>
</dbReference>